<evidence type="ECO:0000313" key="3">
    <source>
        <dbReference type="EMBL" id="WDD98414.1"/>
    </source>
</evidence>
<sequence>MKILFLLVTFFTVNLSHANEDVARVLDNFHQAAADADMQTYLGLMTKDAVFLGTDASERWEKQAFSEFVEPYFSKGKGWLYRPQQRNISQSGDNMAFFDELLSNEHYGLCRGSGVLVKTQGGWNIAQYNLSIPVPNAIAKKVVKQIKSLSQAKGL</sequence>
<feature type="signal peptide" evidence="1">
    <location>
        <begin position="1"/>
        <end position="18"/>
    </location>
</feature>
<dbReference type="SUPFAM" id="SSF54427">
    <property type="entry name" value="NTF2-like"/>
    <property type="match status" value="1"/>
</dbReference>
<feature type="domain" description="SnoaL-like" evidence="2">
    <location>
        <begin position="22"/>
        <end position="135"/>
    </location>
</feature>
<dbReference type="KEGG" id="tact:SG35_024625"/>
<gene>
    <name evidence="3" type="ORF">SG35_024625</name>
</gene>
<dbReference type="AlphaFoldDB" id="A0AAE9YQH1"/>
<reference evidence="3 4" key="2">
    <citation type="journal article" date="2022" name="Mar. Drugs">
        <title>Bioassay-Guided Fractionation Leads to the Detection of Cholic Acid Generated by the Rare Thalassomonas sp.</title>
        <authorList>
            <person name="Pheiffer F."/>
            <person name="Schneider Y.K."/>
            <person name="Hansen E.H."/>
            <person name="Andersen J.H."/>
            <person name="Isaksson J."/>
            <person name="Busche T."/>
            <person name="R C."/>
            <person name="Kalinowski J."/>
            <person name="Zyl L.V."/>
            <person name="Trindade M."/>
        </authorList>
    </citation>
    <scope>NUCLEOTIDE SEQUENCE [LARGE SCALE GENOMIC DNA]</scope>
    <source>
        <strain evidence="3 4">A5K-106</strain>
    </source>
</reference>
<dbReference type="InterPro" id="IPR037401">
    <property type="entry name" value="SnoaL-like"/>
</dbReference>
<evidence type="ECO:0000313" key="4">
    <source>
        <dbReference type="Proteomes" id="UP000032568"/>
    </source>
</evidence>
<dbReference type="InterPro" id="IPR032710">
    <property type="entry name" value="NTF2-like_dom_sf"/>
</dbReference>
<dbReference type="RefSeq" id="WP_063888698.1">
    <property type="nucleotide sequence ID" value="NZ_CP059735.1"/>
</dbReference>
<accession>A0AAE9YQH1</accession>
<evidence type="ECO:0000256" key="1">
    <source>
        <dbReference type="SAM" id="SignalP"/>
    </source>
</evidence>
<dbReference type="Gene3D" id="3.10.450.50">
    <property type="match status" value="1"/>
</dbReference>
<feature type="chain" id="PRO_5042243786" evidence="1">
    <location>
        <begin position="19"/>
        <end position="155"/>
    </location>
</feature>
<dbReference type="Pfam" id="PF13474">
    <property type="entry name" value="SnoaL_3"/>
    <property type="match status" value="1"/>
</dbReference>
<reference evidence="3 4" key="1">
    <citation type="journal article" date="2015" name="Genome Announc.">
        <title>Draft Genome Sequences of Marine Isolates of Thalassomonas viridans and Thalassomonas actiniarum.</title>
        <authorList>
            <person name="Olonade I."/>
            <person name="van Zyl L.J."/>
            <person name="Trindade M."/>
        </authorList>
    </citation>
    <scope>NUCLEOTIDE SEQUENCE [LARGE SCALE GENOMIC DNA]</scope>
    <source>
        <strain evidence="3 4">A5K-106</strain>
    </source>
</reference>
<protein>
    <submittedName>
        <fullName evidence="3">Nuclear transport factor 2 family protein</fullName>
    </submittedName>
</protein>
<dbReference type="EMBL" id="CP059735">
    <property type="protein sequence ID" value="WDD98414.1"/>
    <property type="molecule type" value="Genomic_DNA"/>
</dbReference>
<proteinExistence type="predicted"/>
<name>A0AAE9YQH1_9GAMM</name>
<dbReference type="Proteomes" id="UP000032568">
    <property type="component" value="Chromosome"/>
</dbReference>
<keyword evidence="1" id="KW-0732">Signal</keyword>
<organism evidence="3 4">
    <name type="scientific">Thalassomonas actiniarum</name>
    <dbReference type="NCBI Taxonomy" id="485447"/>
    <lineage>
        <taxon>Bacteria</taxon>
        <taxon>Pseudomonadati</taxon>
        <taxon>Pseudomonadota</taxon>
        <taxon>Gammaproteobacteria</taxon>
        <taxon>Alteromonadales</taxon>
        <taxon>Colwelliaceae</taxon>
        <taxon>Thalassomonas</taxon>
    </lineage>
</organism>
<keyword evidence="4" id="KW-1185">Reference proteome</keyword>
<evidence type="ECO:0000259" key="2">
    <source>
        <dbReference type="Pfam" id="PF13474"/>
    </source>
</evidence>